<proteinExistence type="predicted"/>
<name>A0ACC0BGR0_CATRO</name>
<reference evidence="2" key="1">
    <citation type="journal article" date="2023" name="Nat. Plants">
        <title>Single-cell RNA sequencing provides a high-resolution roadmap for understanding the multicellular compartmentation of specialized metabolism.</title>
        <authorList>
            <person name="Sun S."/>
            <person name="Shen X."/>
            <person name="Li Y."/>
            <person name="Li Y."/>
            <person name="Wang S."/>
            <person name="Li R."/>
            <person name="Zhang H."/>
            <person name="Shen G."/>
            <person name="Guo B."/>
            <person name="Wei J."/>
            <person name="Xu J."/>
            <person name="St-Pierre B."/>
            <person name="Chen S."/>
            <person name="Sun C."/>
        </authorList>
    </citation>
    <scope>NUCLEOTIDE SEQUENCE [LARGE SCALE GENOMIC DNA]</scope>
</reference>
<accession>A0ACC0BGR0</accession>
<evidence type="ECO:0000313" key="1">
    <source>
        <dbReference type="EMBL" id="KAI5671768.1"/>
    </source>
</evidence>
<dbReference type="EMBL" id="CM044703">
    <property type="protein sequence ID" value="KAI5671768.1"/>
    <property type="molecule type" value="Genomic_DNA"/>
</dbReference>
<protein>
    <submittedName>
        <fullName evidence="1">Uncharacterized protein</fullName>
    </submittedName>
</protein>
<keyword evidence="2" id="KW-1185">Reference proteome</keyword>
<sequence>MKFVSQRRSTTGGKSSQIPESRPSKDIFVEVSGSFGVIGGKKRLKKFEPVWQQTGPTPGRPQEPDMFPSYSDNGHITTAIWRGQITLQSSFILFDFIFHV</sequence>
<evidence type="ECO:0000313" key="2">
    <source>
        <dbReference type="Proteomes" id="UP001060085"/>
    </source>
</evidence>
<organism evidence="1 2">
    <name type="scientific">Catharanthus roseus</name>
    <name type="common">Madagascar periwinkle</name>
    <name type="synonym">Vinca rosea</name>
    <dbReference type="NCBI Taxonomy" id="4058"/>
    <lineage>
        <taxon>Eukaryota</taxon>
        <taxon>Viridiplantae</taxon>
        <taxon>Streptophyta</taxon>
        <taxon>Embryophyta</taxon>
        <taxon>Tracheophyta</taxon>
        <taxon>Spermatophyta</taxon>
        <taxon>Magnoliopsida</taxon>
        <taxon>eudicotyledons</taxon>
        <taxon>Gunneridae</taxon>
        <taxon>Pentapetalae</taxon>
        <taxon>asterids</taxon>
        <taxon>lamiids</taxon>
        <taxon>Gentianales</taxon>
        <taxon>Apocynaceae</taxon>
        <taxon>Rauvolfioideae</taxon>
        <taxon>Vinceae</taxon>
        <taxon>Catharanthinae</taxon>
        <taxon>Catharanthus</taxon>
    </lineage>
</organism>
<dbReference type="Proteomes" id="UP001060085">
    <property type="component" value="Linkage Group LG03"/>
</dbReference>
<comment type="caution">
    <text evidence="1">The sequence shown here is derived from an EMBL/GenBank/DDBJ whole genome shotgun (WGS) entry which is preliminary data.</text>
</comment>
<gene>
    <name evidence="1" type="ORF">M9H77_12132</name>
</gene>